<feature type="non-terminal residue" evidence="1">
    <location>
        <position position="1"/>
    </location>
</feature>
<proteinExistence type="predicted"/>
<keyword evidence="2" id="KW-1185">Reference proteome</keyword>
<dbReference type="Proteomes" id="UP000249748">
    <property type="component" value="Unassembled WGS sequence"/>
</dbReference>
<name>A0ACD1INP7_9EURO</name>
<dbReference type="EMBL" id="KZ824539">
    <property type="protein sequence ID" value="RAK92201.1"/>
    <property type="molecule type" value="Genomic_DNA"/>
</dbReference>
<sequence>PVRRHLPGAKTKTFLGLTLATCIKFESFWHPLELSLMGCSTPHSEIDKAKRGPWKLINPSSGFEMNRSWLSPKQRHTLPHLH</sequence>
<organism evidence="1 2">
    <name type="scientific">Aspergillus costaricaensis CBS 115574</name>
    <dbReference type="NCBI Taxonomy" id="1448317"/>
    <lineage>
        <taxon>Eukaryota</taxon>
        <taxon>Fungi</taxon>
        <taxon>Dikarya</taxon>
        <taxon>Ascomycota</taxon>
        <taxon>Pezizomycotina</taxon>
        <taxon>Eurotiomycetes</taxon>
        <taxon>Eurotiomycetidae</taxon>
        <taxon>Eurotiales</taxon>
        <taxon>Aspergillaceae</taxon>
        <taxon>Aspergillus</taxon>
        <taxon>Aspergillus subgen. Circumdati</taxon>
    </lineage>
</organism>
<evidence type="ECO:0000313" key="1">
    <source>
        <dbReference type="EMBL" id="RAK92201.1"/>
    </source>
</evidence>
<evidence type="ECO:0000313" key="2">
    <source>
        <dbReference type="Proteomes" id="UP000249748"/>
    </source>
</evidence>
<gene>
    <name evidence="1" type="ORF">BO79DRAFT_276929</name>
</gene>
<protein>
    <submittedName>
        <fullName evidence="1">Uncharacterized protein</fullName>
    </submittedName>
</protein>
<reference evidence="1" key="1">
    <citation type="submission" date="2018-02" db="EMBL/GenBank/DDBJ databases">
        <title>The genomes of Aspergillus section Nigri reveals drivers in fungal speciation.</title>
        <authorList>
            <consortium name="DOE Joint Genome Institute"/>
            <person name="Vesth T.C."/>
            <person name="Nybo J."/>
            <person name="Theobald S."/>
            <person name="Brandl J."/>
            <person name="Frisvad J.C."/>
            <person name="Nielsen K.F."/>
            <person name="Lyhne E.K."/>
            <person name="Kogle M.E."/>
            <person name="Kuo A."/>
            <person name="Riley R."/>
            <person name="Clum A."/>
            <person name="Nolan M."/>
            <person name="Lipzen A."/>
            <person name="Salamov A."/>
            <person name="Henrissat B."/>
            <person name="Wiebenga A."/>
            <person name="De vries R.P."/>
            <person name="Grigoriev I.V."/>
            <person name="Mortensen U.H."/>
            <person name="Andersen M.R."/>
            <person name="Baker S.E."/>
        </authorList>
    </citation>
    <scope>NUCLEOTIDE SEQUENCE</scope>
    <source>
        <strain evidence="1">CBS 115574</strain>
    </source>
</reference>
<accession>A0ACD1INP7</accession>